<dbReference type="InterPro" id="IPR020472">
    <property type="entry name" value="WD40_PAC1"/>
</dbReference>
<dbReference type="PROSITE" id="PS50294">
    <property type="entry name" value="WD_REPEATS_REGION"/>
    <property type="match status" value="3"/>
</dbReference>
<dbReference type="Proteomes" id="UP000183365">
    <property type="component" value="Unassembled WGS sequence"/>
</dbReference>
<feature type="region of interest" description="Disordered" evidence="4">
    <location>
        <begin position="61"/>
        <end position="86"/>
    </location>
</feature>
<feature type="repeat" description="WD" evidence="3">
    <location>
        <begin position="401"/>
        <end position="440"/>
    </location>
</feature>
<feature type="compositionally biased region" description="Polar residues" evidence="4">
    <location>
        <begin position="71"/>
        <end position="86"/>
    </location>
</feature>
<feature type="domain" description="F-box" evidence="5">
    <location>
        <begin position="159"/>
        <end position="206"/>
    </location>
</feature>
<keyword evidence="2" id="KW-0677">Repeat</keyword>
<evidence type="ECO:0000313" key="7">
    <source>
        <dbReference type="Proteomes" id="UP000183365"/>
    </source>
</evidence>
<accession>A0A1L0FEF0</accession>
<evidence type="ECO:0000256" key="2">
    <source>
        <dbReference type="ARBA" id="ARBA00022737"/>
    </source>
</evidence>
<dbReference type="VEuPathDB" id="FungiDB:HGUI_00174"/>
<dbReference type="CDD" id="cd00200">
    <property type="entry name" value="WD40"/>
    <property type="match status" value="1"/>
</dbReference>
<gene>
    <name evidence="6" type="ORF">HGUI_00174</name>
</gene>
<dbReference type="SMART" id="SM00320">
    <property type="entry name" value="WD40"/>
    <property type="match status" value="6"/>
</dbReference>
<proteinExistence type="predicted"/>
<sequence>MNLNNNGKKVKKRSSLWKNRYKKKKDIIKLFLSENLINKHSIIAQTNSKHLFPLLEKNDDVSSNKSNKNNLPNALTVTSLSNPLPISPDNSDNDGDYFLNETHENNNDLKKVISADSYTKDYKEDPFLSNNAEILQALQFATKPQIADLLLLLEKRVVSDFSTIVPPNVLTKIFQYMPLGDIYTCMTLNKRFNEIIVKDDILWDYVDKRENFFNLPNTKFKLNDKNTLCTYSDFKKKEALFKNWTKKNYVPTTKTVVAHDVDVITCLEITPEYVITAADDTFIKIYDLTGEKQTTLKGHEGGVWALKYDLETNFLITAGTDRSIRIWDLSSFKCIYVFKGHTSTVRCLELSTNDKNGRFILSGSRDSNIMIWKMPSKPATDGDDELVYNVFHLNPYYLGTLKGHTDSVRSMSVYKNILVTGSYDGTCRIWNISELKCICKMLGNGSRVYAVVYDHKRNRVYSTTTDFKIFVWEVKNYGDTGHMTKYPNQPNVLVLNAPALILHGHAGLVGLLELKGDILCSAAADGSVKGWDVNNFNVLFQYYHNGNIPISSFWFDDNFLILGSEVQFTVLNIRNGDILSHDILHFADNVWGIKSDGKKIYTAVVKDHKSYLSVIDFTNMKVAPTRSNIFTNVLRGSLGVSKEYLFNRRLSPERYIHENQEKSFVADTDTPLNYD</sequence>
<feature type="repeat" description="WD" evidence="3">
    <location>
        <begin position="296"/>
        <end position="337"/>
    </location>
</feature>
<organism evidence="6 7">
    <name type="scientific">Hanseniaspora guilliermondii</name>
    <dbReference type="NCBI Taxonomy" id="56406"/>
    <lineage>
        <taxon>Eukaryota</taxon>
        <taxon>Fungi</taxon>
        <taxon>Dikarya</taxon>
        <taxon>Ascomycota</taxon>
        <taxon>Saccharomycotina</taxon>
        <taxon>Saccharomycetes</taxon>
        <taxon>Saccharomycodales</taxon>
        <taxon>Saccharomycodaceae</taxon>
        <taxon>Hanseniaspora</taxon>
    </lineage>
</organism>
<protein>
    <recommendedName>
        <fullName evidence="5">F-box domain-containing protein</fullName>
    </recommendedName>
</protein>
<evidence type="ECO:0000256" key="4">
    <source>
        <dbReference type="SAM" id="MobiDB-lite"/>
    </source>
</evidence>
<dbReference type="InterPro" id="IPR036322">
    <property type="entry name" value="WD40_repeat_dom_sf"/>
</dbReference>
<evidence type="ECO:0000259" key="5">
    <source>
        <dbReference type="PROSITE" id="PS50181"/>
    </source>
</evidence>
<dbReference type="GO" id="GO:1990234">
    <property type="term" value="C:transferase complex"/>
    <property type="evidence" value="ECO:0007669"/>
    <property type="project" value="UniProtKB-ARBA"/>
</dbReference>
<dbReference type="SUPFAM" id="SSF81383">
    <property type="entry name" value="F-box domain"/>
    <property type="match status" value="1"/>
</dbReference>
<dbReference type="EMBL" id="FQNF01000002">
    <property type="protein sequence ID" value="SGZ37974.1"/>
    <property type="molecule type" value="Genomic_DNA"/>
</dbReference>
<dbReference type="InterPro" id="IPR019775">
    <property type="entry name" value="WD40_repeat_CS"/>
</dbReference>
<dbReference type="PROSITE" id="PS50082">
    <property type="entry name" value="WD_REPEATS_2"/>
    <property type="match status" value="4"/>
</dbReference>
<feature type="repeat" description="WD" evidence="3">
    <location>
        <begin position="338"/>
        <end position="374"/>
    </location>
</feature>
<name>A0A1L0FEF0_9ASCO</name>
<dbReference type="Gene3D" id="1.20.1280.50">
    <property type="match status" value="1"/>
</dbReference>
<feature type="repeat" description="WD" evidence="3">
    <location>
        <begin position="502"/>
        <end position="541"/>
    </location>
</feature>
<dbReference type="GO" id="GO:0005634">
    <property type="term" value="C:nucleus"/>
    <property type="evidence" value="ECO:0007669"/>
    <property type="project" value="TreeGrafter"/>
</dbReference>
<dbReference type="InterPro" id="IPR001810">
    <property type="entry name" value="F-box_dom"/>
</dbReference>
<dbReference type="InterPro" id="IPR001680">
    <property type="entry name" value="WD40_rpt"/>
</dbReference>
<reference evidence="7" key="1">
    <citation type="submission" date="2016-11" db="EMBL/GenBank/DDBJ databases">
        <authorList>
            <person name="Guldener U."/>
        </authorList>
    </citation>
    <scope>NUCLEOTIDE SEQUENCE [LARGE SCALE GENOMIC DNA]</scope>
</reference>
<dbReference type="InterPro" id="IPR036047">
    <property type="entry name" value="F-box-like_dom_sf"/>
</dbReference>
<dbReference type="PANTHER" id="PTHR22847:SF637">
    <property type="entry name" value="WD REPEAT DOMAIN 5B"/>
    <property type="match status" value="1"/>
</dbReference>
<dbReference type="Gene3D" id="2.130.10.10">
    <property type="entry name" value="YVTN repeat-like/Quinoprotein amine dehydrogenase"/>
    <property type="match status" value="1"/>
</dbReference>
<dbReference type="SMART" id="SM00256">
    <property type="entry name" value="FBOX"/>
    <property type="match status" value="1"/>
</dbReference>
<dbReference type="SUPFAM" id="SSF50978">
    <property type="entry name" value="WD40 repeat-like"/>
    <property type="match status" value="1"/>
</dbReference>
<evidence type="ECO:0000256" key="3">
    <source>
        <dbReference type="PROSITE-ProRule" id="PRU00221"/>
    </source>
</evidence>
<dbReference type="Pfam" id="PF00400">
    <property type="entry name" value="WD40"/>
    <property type="match status" value="3"/>
</dbReference>
<dbReference type="Pfam" id="PF12937">
    <property type="entry name" value="F-box-like"/>
    <property type="match status" value="1"/>
</dbReference>
<evidence type="ECO:0000313" key="6">
    <source>
        <dbReference type="EMBL" id="SGZ37974.1"/>
    </source>
</evidence>
<dbReference type="PRINTS" id="PR00320">
    <property type="entry name" value="GPROTEINBRPT"/>
</dbReference>
<dbReference type="PANTHER" id="PTHR22847">
    <property type="entry name" value="WD40 REPEAT PROTEIN"/>
    <property type="match status" value="1"/>
</dbReference>
<dbReference type="InterPro" id="IPR015943">
    <property type="entry name" value="WD40/YVTN_repeat-like_dom_sf"/>
</dbReference>
<evidence type="ECO:0000256" key="1">
    <source>
        <dbReference type="ARBA" id="ARBA00022574"/>
    </source>
</evidence>
<keyword evidence="7" id="KW-1185">Reference proteome</keyword>
<dbReference type="PROSITE" id="PS00678">
    <property type="entry name" value="WD_REPEATS_1"/>
    <property type="match status" value="4"/>
</dbReference>
<dbReference type="AlphaFoldDB" id="A0A1L0FEF0"/>
<dbReference type="CDD" id="cd09917">
    <property type="entry name" value="F-box_SF"/>
    <property type="match status" value="1"/>
</dbReference>
<dbReference type="OrthoDB" id="190105at2759"/>
<dbReference type="PROSITE" id="PS50181">
    <property type="entry name" value="FBOX"/>
    <property type="match status" value="1"/>
</dbReference>
<keyword evidence="1 3" id="KW-0853">WD repeat</keyword>